<proteinExistence type="predicted"/>
<reference evidence="2" key="1">
    <citation type="submission" date="2022-10" db="EMBL/GenBank/DDBJ databases">
        <title>The complete genomes of actinobacterial strains from the NBC collection.</title>
        <authorList>
            <person name="Joergensen T.S."/>
            <person name="Alvarez Arevalo M."/>
            <person name="Sterndorff E.B."/>
            <person name="Faurdal D."/>
            <person name="Vuksanovic O."/>
            <person name="Mourched A.-S."/>
            <person name="Charusanti P."/>
            <person name="Shaw S."/>
            <person name="Blin K."/>
            <person name="Weber T."/>
        </authorList>
    </citation>
    <scope>NUCLEOTIDE SEQUENCE</scope>
    <source>
        <strain evidence="2">NBC_01256</strain>
    </source>
</reference>
<dbReference type="EMBL" id="CP108473">
    <property type="protein sequence ID" value="WUS23444.1"/>
    <property type="molecule type" value="Genomic_DNA"/>
</dbReference>
<accession>A0ABZ1VN26</accession>
<feature type="region of interest" description="Disordered" evidence="1">
    <location>
        <begin position="1"/>
        <end position="65"/>
    </location>
</feature>
<dbReference type="PANTHER" id="PTHR24216:SF65">
    <property type="entry name" value="PAXILLIN-LIKE PROTEIN 1"/>
    <property type="match status" value="1"/>
</dbReference>
<keyword evidence="3" id="KW-1185">Reference proteome</keyword>
<dbReference type="Proteomes" id="UP001432292">
    <property type="component" value="Chromosome"/>
</dbReference>
<feature type="region of interest" description="Disordered" evidence="1">
    <location>
        <begin position="100"/>
        <end position="125"/>
    </location>
</feature>
<dbReference type="PANTHER" id="PTHR24216">
    <property type="entry name" value="PAXILLIN-RELATED"/>
    <property type="match status" value="1"/>
</dbReference>
<protein>
    <submittedName>
        <fullName evidence="2">DUF5691 domain-containing protein</fullName>
    </submittedName>
</protein>
<evidence type="ECO:0000256" key="1">
    <source>
        <dbReference type="SAM" id="MobiDB-lite"/>
    </source>
</evidence>
<organism evidence="2 3">
    <name type="scientific">Streptomyces caniferus</name>
    <dbReference type="NCBI Taxonomy" id="285557"/>
    <lineage>
        <taxon>Bacteria</taxon>
        <taxon>Bacillati</taxon>
        <taxon>Actinomycetota</taxon>
        <taxon>Actinomycetes</taxon>
        <taxon>Kitasatosporales</taxon>
        <taxon>Streptomycetaceae</taxon>
        <taxon>Streptomyces</taxon>
    </lineage>
</organism>
<dbReference type="Pfam" id="PF18944">
    <property type="entry name" value="DUF5691"/>
    <property type="match status" value="1"/>
</dbReference>
<feature type="region of interest" description="Disordered" evidence="1">
    <location>
        <begin position="581"/>
        <end position="638"/>
    </location>
</feature>
<name>A0ABZ1VN26_9ACTN</name>
<dbReference type="InterPro" id="IPR043746">
    <property type="entry name" value="DUF5691"/>
</dbReference>
<evidence type="ECO:0000313" key="2">
    <source>
        <dbReference type="EMBL" id="WUS23444.1"/>
    </source>
</evidence>
<evidence type="ECO:0000313" key="3">
    <source>
        <dbReference type="Proteomes" id="UP001432292"/>
    </source>
</evidence>
<feature type="compositionally biased region" description="Pro residues" evidence="1">
    <location>
        <begin position="112"/>
        <end position="124"/>
    </location>
</feature>
<sequence length="638" mass="66015">MTTTTTPTSPAPTPTNPSSPVSPTSPPSPTPAGPTTAAAPPSPASASPASPTAPPPWADLVSAALLGTERRTPPVAVRSGQGAAAALLDAAAVSTVRRRAALRPAPAGERPAPAPADPRPPLPPAARRRLSLLLADRGGSGGGSRRGTAPDLTELLPQWLAAAGEYGYRAPEALLPALLDAARARTDLRPAALALAGPRALWLSRLNAEWKFALRGIGGPAELSGGDAPDGIRRRWEEGLFAERVALLTALRRQDPPAGLALLATTWPTERAEDRLMFLDSLREGLSADDEPFLEQALSDRSRNVRATAAELLSTLPGSALAARMAQRAHTCVGPDRTAGVPAIAVEAPHECDAGMQRDGVAPKPPSGRGERSWWLGQLVEATPLDGWHARFGGRDAAAIVALPVGDDWRTELHDAWCRAAVRQHHADWARALLGAPGAPSQAAEVAPAGSSRDLTKLLTVLPDAERARWVAEFIAAHGLSEAFRMLGVCAVPWAEPLGGAVVDALDIARDAGSYPWSFSGVMGLAERCLDPAAADRLDMLTAVTDEPEGASPGSGGYWSEAFQRLVGTLRLRATMQAELAPPSTGHDGAGDRGPLGPADPATSTDAGAHADADPGTGLTNSPPPGNPGRATRQPLSP</sequence>
<gene>
    <name evidence="2" type="ORF">OG727_14825</name>
</gene>
<feature type="compositionally biased region" description="Low complexity" evidence="1">
    <location>
        <begin position="102"/>
        <end position="111"/>
    </location>
</feature>
<feature type="compositionally biased region" description="Pro residues" evidence="1">
    <location>
        <begin position="23"/>
        <end position="32"/>
    </location>
</feature>
<feature type="compositionally biased region" description="Low complexity" evidence="1">
    <location>
        <begin position="33"/>
        <end position="50"/>
    </location>
</feature>